<gene>
    <name evidence="1" type="ORF">SpAn4DRAFT_1383</name>
</gene>
<accession>A0A0U1KUP3</accession>
<proteinExistence type="predicted"/>
<reference evidence="2" key="1">
    <citation type="submission" date="2015-03" db="EMBL/GenBank/DDBJ databases">
        <authorList>
            <person name="Nijsse Bart"/>
        </authorList>
    </citation>
    <scope>NUCLEOTIDE SEQUENCE [LARGE SCALE GENOMIC DNA]</scope>
</reference>
<dbReference type="EMBL" id="CTRP01000003">
    <property type="protein sequence ID" value="CQR70414.1"/>
    <property type="molecule type" value="Genomic_DNA"/>
</dbReference>
<sequence>MFFPRTIIAILPIPFPGSYIVNIPYQIKNSCLKIQFIFLS</sequence>
<evidence type="ECO:0000313" key="1">
    <source>
        <dbReference type="EMBL" id="CQR70414.1"/>
    </source>
</evidence>
<evidence type="ECO:0000313" key="2">
    <source>
        <dbReference type="Proteomes" id="UP000049855"/>
    </source>
</evidence>
<organism evidence="1 2">
    <name type="scientific">Sporomusa ovata</name>
    <dbReference type="NCBI Taxonomy" id="2378"/>
    <lineage>
        <taxon>Bacteria</taxon>
        <taxon>Bacillati</taxon>
        <taxon>Bacillota</taxon>
        <taxon>Negativicutes</taxon>
        <taxon>Selenomonadales</taxon>
        <taxon>Sporomusaceae</taxon>
        <taxon>Sporomusa</taxon>
    </lineage>
</organism>
<protein>
    <submittedName>
        <fullName evidence="1">Uncharacterized protein</fullName>
    </submittedName>
</protein>
<dbReference type="Proteomes" id="UP000049855">
    <property type="component" value="Unassembled WGS sequence"/>
</dbReference>
<keyword evidence="2" id="KW-1185">Reference proteome</keyword>
<name>A0A0U1KUP3_9FIRM</name>
<dbReference type="AlphaFoldDB" id="A0A0U1KUP3"/>